<dbReference type="EMBL" id="OU963914">
    <property type="protein sequence ID" value="CAH2986451.1"/>
    <property type="molecule type" value="Genomic_DNA"/>
</dbReference>
<gene>
    <name evidence="3" type="ORF">CHILSU_LOCUS6173</name>
</gene>
<comment type="similarity">
    <text evidence="1">Belongs to the NPC2 family.</text>
</comment>
<protein>
    <recommendedName>
        <fullName evidence="2">MD-2-related lipid-recognition domain-containing protein</fullName>
    </recommendedName>
</protein>
<evidence type="ECO:0000313" key="4">
    <source>
        <dbReference type="Proteomes" id="UP001153292"/>
    </source>
</evidence>
<evidence type="ECO:0000313" key="3">
    <source>
        <dbReference type="EMBL" id="CAH2986451.1"/>
    </source>
</evidence>
<dbReference type="PANTHER" id="PTHR11306:SF36">
    <property type="entry name" value="NIEMANN-PICK TYPE C-2C-RELATED"/>
    <property type="match status" value="1"/>
</dbReference>
<accession>A0ABN8L8T0</accession>
<name>A0ABN8L8T0_CHISP</name>
<evidence type="ECO:0000259" key="2">
    <source>
        <dbReference type="SMART" id="SM00737"/>
    </source>
</evidence>
<dbReference type="Pfam" id="PF02221">
    <property type="entry name" value="E1_DerP2_DerF2"/>
    <property type="match status" value="1"/>
</dbReference>
<sequence length="231" mass="25162">MNKLSRQRPELPPPQEIPCVNLRALKTMLITASCSCGSRHGGVSQPSMYTFNGRAPENTVYQTVNMLRVVVLLAAILTVRAQTTAVNRCTVFSGALPLNVYIEGCETPPCRLPQLQDAVIDIVFRAPRPMQSMTTLATAFLGILPVPYPLGDNAVTCNFIQSSCPVREGEILTYQLKMFIESFMPVGTSASVEFRIVDQNNSAVMCIRVPIQVVAPVSSRSNSTATLQGKI</sequence>
<reference evidence="3" key="1">
    <citation type="submission" date="2021-12" db="EMBL/GenBank/DDBJ databases">
        <authorList>
            <person name="King R."/>
        </authorList>
    </citation>
    <scope>NUCLEOTIDE SEQUENCE</scope>
</reference>
<dbReference type="Gene3D" id="2.60.40.770">
    <property type="match status" value="1"/>
</dbReference>
<dbReference type="InterPro" id="IPR003172">
    <property type="entry name" value="ML_dom"/>
</dbReference>
<feature type="domain" description="MD-2-related lipid-recognition" evidence="2">
    <location>
        <begin position="86"/>
        <end position="211"/>
    </location>
</feature>
<dbReference type="PANTHER" id="PTHR11306">
    <property type="entry name" value="NIEMANN PICK TYPE C2 PROTEIN NPC2-RELATED"/>
    <property type="match status" value="1"/>
</dbReference>
<keyword evidence="4" id="KW-1185">Reference proteome</keyword>
<dbReference type="SUPFAM" id="SSF81296">
    <property type="entry name" value="E set domains"/>
    <property type="match status" value="1"/>
</dbReference>
<dbReference type="InterPro" id="IPR014756">
    <property type="entry name" value="Ig_E-set"/>
</dbReference>
<evidence type="ECO:0000256" key="1">
    <source>
        <dbReference type="ARBA" id="ARBA00006370"/>
    </source>
</evidence>
<dbReference type="SMART" id="SM00737">
    <property type="entry name" value="ML"/>
    <property type="match status" value="1"/>
</dbReference>
<proteinExistence type="inferred from homology"/>
<dbReference type="Proteomes" id="UP001153292">
    <property type="component" value="Chromosome 21"/>
</dbReference>
<organism evidence="3 4">
    <name type="scientific">Chilo suppressalis</name>
    <name type="common">Asiatic rice borer moth</name>
    <dbReference type="NCBI Taxonomy" id="168631"/>
    <lineage>
        <taxon>Eukaryota</taxon>
        <taxon>Metazoa</taxon>
        <taxon>Ecdysozoa</taxon>
        <taxon>Arthropoda</taxon>
        <taxon>Hexapoda</taxon>
        <taxon>Insecta</taxon>
        <taxon>Pterygota</taxon>
        <taxon>Neoptera</taxon>
        <taxon>Endopterygota</taxon>
        <taxon>Lepidoptera</taxon>
        <taxon>Glossata</taxon>
        <taxon>Ditrysia</taxon>
        <taxon>Pyraloidea</taxon>
        <taxon>Crambidae</taxon>
        <taxon>Crambinae</taxon>
        <taxon>Chilo</taxon>
    </lineage>
</organism>
<dbReference type="InterPro" id="IPR039670">
    <property type="entry name" value="NPC2-like"/>
</dbReference>